<organism evidence="2 3">
    <name type="scientific">Purpureocillium lilacinum</name>
    <name type="common">Paecilomyces lilacinus</name>
    <dbReference type="NCBI Taxonomy" id="33203"/>
    <lineage>
        <taxon>Eukaryota</taxon>
        <taxon>Fungi</taxon>
        <taxon>Dikarya</taxon>
        <taxon>Ascomycota</taxon>
        <taxon>Pezizomycotina</taxon>
        <taxon>Sordariomycetes</taxon>
        <taxon>Hypocreomycetidae</taxon>
        <taxon>Hypocreales</taxon>
        <taxon>Ophiocordycipitaceae</taxon>
        <taxon>Purpureocillium</taxon>
    </lineage>
</organism>
<reference evidence="2 3" key="1">
    <citation type="journal article" date="2024" name="Microbiol. Resour. Announc.">
        <title>Genome annotations for the ascomycete fungi Trichoderma harzianum, Trichoderma aggressivum, and Purpureocillium lilacinum.</title>
        <authorList>
            <person name="Beijen E.P.W."/>
            <person name="Ohm R.A."/>
        </authorList>
    </citation>
    <scope>NUCLEOTIDE SEQUENCE [LARGE SCALE GENOMIC DNA]</scope>
    <source>
        <strain evidence="2 3">CBS 150709</strain>
    </source>
</reference>
<protein>
    <submittedName>
        <fullName evidence="2">Uncharacterized protein</fullName>
    </submittedName>
</protein>
<evidence type="ECO:0000256" key="1">
    <source>
        <dbReference type="SAM" id="MobiDB-lite"/>
    </source>
</evidence>
<name>A0ABR0BEA0_PURLI</name>
<feature type="compositionally biased region" description="Basic and acidic residues" evidence="1">
    <location>
        <begin position="96"/>
        <end position="116"/>
    </location>
</feature>
<feature type="compositionally biased region" description="Pro residues" evidence="1">
    <location>
        <begin position="85"/>
        <end position="94"/>
    </location>
</feature>
<feature type="region of interest" description="Disordered" evidence="1">
    <location>
        <begin position="1"/>
        <end position="122"/>
    </location>
</feature>
<sequence length="1093" mass="122263">MAKMPCPPKCPEDGHRNRSGRSRLDLVLFPQFSTPARHALPSSAPTRKRRREADSADSKALVRRSPYDCLSDDSSSDDGSRRSPTPDPPNPPSRPTSDRWRPIRLRDSSTAERGERSANVYQTMEEGLERSLIHRDVSRPIRTWPAREVSEWYRTFDCNWRRPVHKQRWEDDSAGRAGLERFREETVKRQLERWSVRCPLCLLYRDTACHGHTLSLCPKSEGREARGLRGRLWEAIVDLQDRGLEGYGPVPWCGNCLLPKSACPAWANRDLPDAHADAGEDRTSQDQAVQDGSRCAFREVVVDALSAMMSFSGLPTDMAMGGKSFRAHVEAWRGSSAIRFNRHMGLEGWLLSPARWDEQDVAVMLRVFCHLDVGVEDMWLEKQVAQRRAALGVDVVRPSSPALPHGAGDDTDDWDPEEEQRLRIREALRHAEYENERASMSGGNSYFTLKLRRRLAAWHKGGAKCQLCLMYEWSEACYLHDMEGCQMRPEAQRARSLLKQWSDLRGAEGGAAECCPRCRFPLSVCRFLEDGAPVGGQRAGSAGACNWIGARVMLQTVASLLTAREGILGEAVIREVGREKDWNGRVEDLSRDWMAEQVVVTDGLTVPRIVEVFQRLLDGFGGLVGGCLAHSHTWQWKCSWRCPRRAGTKFNFGAFCWPKFIDLALAQKVPCVWDVQDRRKGGELALQPDPAYDEGVHALSGSLAANGAMVADWQARLPNRRYSARPGLAATTCFFWLGSLYLLCRWVVMRNRRTDGVSWLLVPSFPAVSGDEAAMRAEDGFERRDAGGVGPRSSGLSQRRQYTAPKSAADLSAWAAVPMRVARFFRLFERPDDTIDRAMSKEWLNGLRYYWLFGTTLKQPRSGTTAQHAFQSAGIGTHGQTNQGLPPKVAFTAQQALSAAALKSKLGRIETVAPRVRYGPLGAGGWGPIKRGGTPISCRLAGLSPPHSHTHTHTHQHVLFVRLDPDVCRLLSRRAATALIYLGTAACTHHYKVVILMRTTAEAKNRRARLYIDTKLNAPCKRRRGQRSMLTAGPSHVVDYPLRTTPAHEVGRNERDRTREYQEVDVSYPWGDAVDGEASQMGWLGNGCGGWDG</sequence>
<accession>A0ABR0BEA0</accession>
<feature type="region of interest" description="Disordered" evidence="1">
    <location>
        <begin position="781"/>
        <end position="801"/>
    </location>
</feature>
<evidence type="ECO:0000313" key="2">
    <source>
        <dbReference type="EMBL" id="KAK4071350.1"/>
    </source>
</evidence>
<gene>
    <name evidence="2" type="ORF">Purlil1_13428</name>
</gene>
<dbReference type="Proteomes" id="UP001287286">
    <property type="component" value="Unassembled WGS sequence"/>
</dbReference>
<dbReference type="EMBL" id="JAWRVI010000218">
    <property type="protein sequence ID" value="KAK4071350.1"/>
    <property type="molecule type" value="Genomic_DNA"/>
</dbReference>
<comment type="caution">
    <text evidence="2">The sequence shown here is derived from an EMBL/GenBank/DDBJ whole genome shotgun (WGS) entry which is preliminary data.</text>
</comment>
<proteinExistence type="predicted"/>
<evidence type="ECO:0000313" key="3">
    <source>
        <dbReference type="Proteomes" id="UP001287286"/>
    </source>
</evidence>
<keyword evidence="3" id="KW-1185">Reference proteome</keyword>